<keyword evidence="6 10" id="KW-0378">Hydrolase</keyword>
<dbReference type="GO" id="GO:0005829">
    <property type="term" value="C:cytosol"/>
    <property type="evidence" value="ECO:0007669"/>
    <property type="project" value="TreeGrafter"/>
</dbReference>
<dbReference type="EMBL" id="QOHR01000001">
    <property type="protein sequence ID" value="REC58756.1"/>
    <property type="molecule type" value="Genomic_DNA"/>
</dbReference>
<dbReference type="InterPro" id="IPR020084">
    <property type="entry name" value="NUDIX_hydrolase_CS"/>
</dbReference>
<dbReference type="InterPro" id="IPR015797">
    <property type="entry name" value="NUDIX_hydrolase-like_dom_sf"/>
</dbReference>
<dbReference type="InterPro" id="IPR049734">
    <property type="entry name" value="NudC-like_C"/>
</dbReference>
<dbReference type="GO" id="GO:0035529">
    <property type="term" value="F:NADH pyrophosphatase activity"/>
    <property type="evidence" value="ECO:0007669"/>
    <property type="project" value="TreeGrafter"/>
</dbReference>
<evidence type="ECO:0000256" key="4">
    <source>
        <dbReference type="ARBA" id="ARBA00012381"/>
    </source>
</evidence>
<dbReference type="InterPro" id="IPR020476">
    <property type="entry name" value="Nudix_hydrolase"/>
</dbReference>
<dbReference type="GO" id="GO:0046872">
    <property type="term" value="F:metal ion binding"/>
    <property type="evidence" value="ECO:0007669"/>
    <property type="project" value="UniProtKB-KW"/>
</dbReference>
<dbReference type="PROSITE" id="PS51462">
    <property type="entry name" value="NUDIX"/>
    <property type="match status" value="1"/>
</dbReference>
<dbReference type="InterPro" id="IPR015376">
    <property type="entry name" value="Znr_NADH_PPase"/>
</dbReference>
<evidence type="ECO:0000256" key="9">
    <source>
        <dbReference type="ARBA" id="ARBA00023679"/>
    </source>
</evidence>
<comment type="cofactor">
    <cofactor evidence="2">
        <name>Zn(2+)</name>
        <dbReference type="ChEBI" id="CHEBI:29105"/>
    </cofactor>
</comment>
<evidence type="ECO:0000256" key="1">
    <source>
        <dbReference type="ARBA" id="ARBA00001946"/>
    </source>
</evidence>
<dbReference type="PANTHER" id="PTHR42904">
    <property type="entry name" value="NUDIX HYDROLASE, NUDC SUBFAMILY"/>
    <property type="match status" value="1"/>
</dbReference>
<sequence>MRIAEQVTFGGSALDRADALRTDPAALAAARADPRARAVALWRGKPLLAGARRDRLARLPLGHPALATAATDLLLGCEAGAAVFAADLSAWVPPEGVPETLGAFADPSEQRHPALPADHAFAELRTHMVALAPRDAELAATARGLLGWHRSHGFCARCGAPSAAERAGWMRRCTACGAAHFPRTDPVAIMLVTRGDHALLGRSPGFPEGMYSLLAGFIEPGETVEAAVRREVAEESGIRVGRVGYMASQPWPFPASLMIGCHAEAVSAEIRVDPTELEDALWITRRELQDVFAHAHPRLSAPRPGAIAEFLLRAWLADRLD</sequence>
<organism evidence="12 13">
    <name type="scientific">Rhodosalinus sediminis</name>
    <dbReference type="NCBI Taxonomy" id="1940533"/>
    <lineage>
        <taxon>Bacteria</taxon>
        <taxon>Pseudomonadati</taxon>
        <taxon>Pseudomonadota</taxon>
        <taxon>Alphaproteobacteria</taxon>
        <taxon>Rhodobacterales</taxon>
        <taxon>Paracoccaceae</taxon>
        <taxon>Rhodosalinus</taxon>
    </lineage>
</organism>
<dbReference type="GO" id="GO:0006742">
    <property type="term" value="P:NADP+ catabolic process"/>
    <property type="evidence" value="ECO:0007669"/>
    <property type="project" value="TreeGrafter"/>
</dbReference>
<evidence type="ECO:0000259" key="11">
    <source>
        <dbReference type="PROSITE" id="PS51462"/>
    </source>
</evidence>
<proteinExistence type="inferred from homology"/>
<dbReference type="GO" id="GO:0019677">
    <property type="term" value="P:NAD+ catabolic process"/>
    <property type="evidence" value="ECO:0007669"/>
    <property type="project" value="TreeGrafter"/>
</dbReference>
<evidence type="ECO:0000313" key="12">
    <source>
        <dbReference type="EMBL" id="REC58756.1"/>
    </source>
</evidence>
<dbReference type="InterPro" id="IPR000086">
    <property type="entry name" value="NUDIX_hydrolase_dom"/>
</dbReference>
<keyword evidence="13" id="KW-1185">Reference proteome</keyword>
<evidence type="ECO:0000256" key="2">
    <source>
        <dbReference type="ARBA" id="ARBA00001947"/>
    </source>
</evidence>
<dbReference type="Pfam" id="PF09297">
    <property type="entry name" value="Zn_ribbon_NUD"/>
    <property type="match status" value="1"/>
</dbReference>
<dbReference type="PANTHER" id="PTHR42904:SF6">
    <property type="entry name" value="NAD-CAPPED RNA HYDROLASE NUDT12"/>
    <property type="match status" value="1"/>
</dbReference>
<dbReference type="Gene3D" id="3.90.79.10">
    <property type="entry name" value="Nucleoside Triphosphate Pyrophosphohydrolase"/>
    <property type="match status" value="1"/>
</dbReference>
<accession>A0A3D9BZE0</accession>
<dbReference type="AlphaFoldDB" id="A0A3D9BZE0"/>
<dbReference type="Pfam" id="PF09296">
    <property type="entry name" value="NUDIX-like"/>
    <property type="match status" value="1"/>
</dbReference>
<protein>
    <recommendedName>
        <fullName evidence="4">NAD(+) diphosphatase</fullName>
        <ecNumber evidence="4">3.6.1.22</ecNumber>
    </recommendedName>
</protein>
<dbReference type="InterPro" id="IPR015375">
    <property type="entry name" value="NADH_PPase-like_N"/>
</dbReference>
<name>A0A3D9BZE0_9RHOB</name>
<keyword evidence="5" id="KW-0479">Metal-binding</keyword>
<evidence type="ECO:0000256" key="10">
    <source>
        <dbReference type="RuleBase" id="RU003476"/>
    </source>
</evidence>
<dbReference type="InterPro" id="IPR050241">
    <property type="entry name" value="NAD-cap_RNA_hydrolase_NudC"/>
</dbReference>
<comment type="similarity">
    <text evidence="3">Belongs to the Nudix hydrolase family. NudC subfamily.</text>
</comment>
<dbReference type="SUPFAM" id="SSF55811">
    <property type="entry name" value="Nudix"/>
    <property type="match status" value="1"/>
</dbReference>
<dbReference type="GO" id="GO:0110153">
    <property type="term" value="F:RNA NAD-cap (NMN-forming) hydrolase activity"/>
    <property type="evidence" value="ECO:0007669"/>
    <property type="project" value="RHEA"/>
</dbReference>
<evidence type="ECO:0000256" key="3">
    <source>
        <dbReference type="ARBA" id="ARBA00009595"/>
    </source>
</evidence>
<dbReference type="PRINTS" id="PR00502">
    <property type="entry name" value="NUDIXFAMILY"/>
</dbReference>
<evidence type="ECO:0000256" key="8">
    <source>
        <dbReference type="ARBA" id="ARBA00023027"/>
    </source>
</evidence>
<comment type="cofactor">
    <cofactor evidence="1">
        <name>Mg(2+)</name>
        <dbReference type="ChEBI" id="CHEBI:18420"/>
    </cofactor>
</comment>
<keyword evidence="8" id="KW-0520">NAD</keyword>
<evidence type="ECO:0000256" key="5">
    <source>
        <dbReference type="ARBA" id="ARBA00022723"/>
    </source>
</evidence>
<dbReference type="NCBIfam" id="NF001299">
    <property type="entry name" value="PRK00241.1"/>
    <property type="match status" value="1"/>
</dbReference>
<dbReference type="Proteomes" id="UP000257131">
    <property type="component" value="Unassembled WGS sequence"/>
</dbReference>
<comment type="caution">
    <text evidence="12">The sequence shown here is derived from an EMBL/GenBank/DDBJ whole genome shotgun (WGS) entry which is preliminary data.</text>
</comment>
<evidence type="ECO:0000256" key="7">
    <source>
        <dbReference type="ARBA" id="ARBA00022842"/>
    </source>
</evidence>
<feature type="domain" description="Nudix hydrolase" evidence="11">
    <location>
        <begin position="182"/>
        <end position="306"/>
    </location>
</feature>
<evidence type="ECO:0000313" key="13">
    <source>
        <dbReference type="Proteomes" id="UP000257131"/>
    </source>
</evidence>
<reference evidence="12 13" key="1">
    <citation type="journal article" date="2017" name="Int. J. Syst. Evol. Microbiol.">
        <title>Rhodosalinus sediminis gen. nov., sp. nov., isolated from marine saltern.</title>
        <authorList>
            <person name="Guo L.Y."/>
            <person name="Ling S.K."/>
            <person name="Li C.M."/>
            <person name="Chen G.J."/>
            <person name="Du Z.J."/>
        </authorList>
    </citation>
    <scope>NUCLEOTIDE SEQUENCE [LARGE SCALE GENOMIC DNA]</scope>
    <source>
        <strain evidence="12 13">WDN1C137</strain>
    </source>
</reference>
<dbReference type="EC" id="3.6.1.22" evidence="4"/>
<evidence type="ECO:0000256" key="6">
    <source>
        <dbReference type="ARBA" id="ARBA00022801"/>
    </source>
</evidence>
<gene>
    <name evidence="12" type="ORF">DRV84_00550</name>
</gene>
<dbReference type="PROSITE" id="PS00893">
    <property type="entry name" value="NUDIX_BOX"/>
    <property type="match status" value="1"/>
</dbReference>
<comment type="catalytic activity">
    <reaction evidence="9">
        <text>a 5'-end NAD(+)-phospho-ribonucleoside in mRNA + H2O = a 5'-end phospho-adenosine-phospho-ribonucleoside in mRNA + beta-nicotinamide D-ribonucleotide + 2 H(+)</text>
        <dbReference type="Rhea" id="RHEA:60876"/>
        <dbReference type="Rhea" id="RHEA-COMP:15698"/>
        <dbReference type="Rhea" id="RHEA-COMP:15719"/>
        <dbReference type="ChEBI" id="CHEBI:14649"/>
        <dbReference type="ChEBI" id="CHEBI:15377"/>
        <dbReference type="ChEBI" id="CHEBI:15378"/>
        <dbReference type="ChEBI" id="CHEBI:144029"/>
        <dbReference type="ChEBI" id="CHEBI:144051"/>
    </reaction>
    <physiologicalReaction direction="left-to-right" evidence="9">
        <dbReference type="Rhea" id="RHEA:60877"/>
    </physiologicalReaction>
</comment>
<dbReference type="Gene3D" id="3.90.79.20">
    <property type="match status" value="1"/>
</dbReference>
<dbReference type="RefSeq" id="WP_115977799.1">
    <property type="nucleotide sequence ID" value="NZ_QOHR01000001.1"/>
</dbReference>
<dbReference type="Pfam" id="PF00293">
    <property type="entry name" value="NUDIX"/>
    <property type="match status" value="1"/>
</dbReference>
<dbReference type="CDD" id="cd03429">
    <property type="entry name" value="NUDIX_NADH_pyrophosphatase_Nudt13"/>
    <property type="match status" value="1"/>
</dbReference>
<dbReference type="OrthoDB" id="9791656at2"/>
<keyword evidence="7" id="KW-0460">Magnesium</keyword>